<comment type="caution">
    <text evidence="1">The sequence shown here is derived from an EMBL/GenBank/DDBJ whole genome shotgun (WGS) entry which is preliminary data.</text>
</comment>
<accession>A0A9W6Z489</accession>
<dbReference type="AlphaFoldDB" id="A0A9W6Z489"/>
<dbReference type="EMBL" id="BSXU01005035">
    <property type="protein sequence ID" value="GMG49920.1"/>
    <property type="molecule type" value="Genomic_DNA"/>
</dbReference>
<evidence type="ECO:0000313" key="2">
    <source>
        <dbReference type="Proteomes" id="UP001165063"/>
    </source>
</evidence>
<name>A0A9W6Z489_AMBMO</name>
<protein>
    <submittedName>
        <fullName evidence="1">Unnamed protein product</fullName>
    </submittedName>
</protein>
<reference evidence="1" key="1">
    <citation type="submission" date="2023-04" db="EMBL/GenBank/DDBJ databases">
        <title>Ambrosiozyma monospora NBRC 1965.</title>
        <authorList>
            <person name="Ichikawa N."/>
            <person name="Sato H."/>
            <person name="Tonouchi N."/>
        </authorList>
    </citation>
    <scope>NUCLEOTIDE SEQUENCE</scope>
    <source>
        <strain evidence="1">NBRC 1965</strain>
    </source>
</reference>
<evidence type="ECO:0000313" key="1">
    <source>
        <dbReference type="EMBL" id="GMG49920.1"/>
    </source>
</evidence>
<proteinExistence type="predicted"/>
<organism evidence="1 2">
    <name type="scientific">Ambrosiozyma monospora</name>
    <name type="common">Yeast</name>
    <name type="synonym">Endomycopsis monosporus</name>
    <dbReference type="NCBI Taxonomy" id="43982"/>
    <lineage>
        <taxon>Eukaryota</taxon>
        <taxon>Fungi</taxon>
        <taxon>Dikarya</taxon>
        <taxon>Ascomycota</taxon>
        <taxon>Saccharomycotina</taxon>
        <taxon>Pichiomycetes</taxon>
        <taxon>Pichiales</taxon>
        <taxon>Pichiaceae</taxon>
        <taxon>Ambrosiozyma</taxon>
    </lineage>
</organism>
<keyword evidence="2" id="KW-1185">Reference proteome</keyword>
<gene>
    <name evidence="1" type="ORF">Amon01_000715300</name>
</gene>
<sequence>MSIFPHQLGYLKFESHHHFLNGQFPSNLRSLNINIDDLFEEMYEPFQFICNTFLSSLQNLRILKVETKKSHSLDLRSVQLPKHLTSLELDMEYMESAFIARDEPFVVLDSGVFPMNLESNFIRFVIEANEYATIVVDDWIGANFESVKGKIQVDELFLPHWRLCDHDYSGLENNLF</sequence>
<dbReference type="Proteomes" id="UP001165063">
    <property type="component" value="Unassembled WGS sequence"/>
</dbReference>